<dbReference type="Proteomes" id="UP000272400">
    <property type="component" value="Unassembled WGS sequence"/>
</dbReference>
<gene>
    <name evidence="4" type="ORF">EDD29_5200</name>
</gene>
<dbReference type="InterPro" id="IPR042070">
    <property type="entry name" value="PucR_C-HTH_sf"/>
</dbReference>
<dbReference type="PANTHER" id="PTHR33744:SF1">
    <property type="entry name" value="DNA-BINDING TRANSCRIPTIONAL ACTIVATOR ADER"/>
    <property type="match status" value="1"/>
</dbReference>
<comment type="caution">
    <text evidence="4">The sequence shown here is derived from an EMBL/GenBank/DDBJ whole genome shotgun (WGS) entry which is preliminary data.</text>
</comment>
<protein>
    <submittedName>
        <fullName evidence="4">PucR-like helix-turn-helix protein</fullName>
    </submittedName>
</protein>
<sequence>MPLREFIAGLKASGEPVPPVGDPAFLAAAEAVLGPGPVGWAVAMAEHGFQKVLRAVEEERLETFGPRLAEAIERTALDLLLALHEGVGAFTLNAEERDVITYLAGEDIPFSRIVQGLRLVRGEWILALLQLVELHRPARERGALLREVTQEVTDFFDATVDAVINDYLAERQRLLARRAADQRSIVTSIVADEWVTDDTARQVLGIDLGHHHLGLILWQDGEPSSASGAVPGALERAARNAAVALHCPAPLMVAGDAVLWAWLSSPGPIDDGGLPVDPSVRVAAGLSARGLWGFRRTHLAALDAWRVAVSCAQRPTVTRYRDIALVGLLTSDHERAQWFVDEQLGSLAGDDRLTADLRRTLLSYLDNGGSLIRAAADLHVHRNTVVYRLRRAEQLLGHPASAGTTDLHMALRLAEVLPSRPA</sequence>
<dbReference type="AlphaFoldDB" id="A0A3N1D225"/>
<accession>A0A3N1D225</accession>
<dbReference type="Pfam" id="PF13556">
    <property type="entry name" value="HTH_30"/>
    <property type="match status" value="1"/>
</dbReference>
<evidence type="ECO:0000313" key="4">
    <source>
        <dbReference type="EMBL" id="ROO87587.1"/>
    </source>
</evidence>
<dbReference type="InterPro" id="IPR041522">
    <property type="entry name" value="CdaR_GGDEF"/>
</dbReference>
<dbReference type="Pfam" id="PF17853">
    <property type="entry name" value="GGDEF_2"/>
    <property type="match status" value="1"/>
</dbReference>
<evidence type="ECO:0000256" key="1">
    <source>
        <dbReference type="ARBA" id="ARBA00006754"/>
    </source>
</evidence>
<name>A0A3N1D225_9ACTN</name>
<dbReference type="PANTHER" id="PTHR33744">
    <property type="entry name" value="CARBOHYDRATE DIACID REGULATOR"/>
    <property type="match status" value="1"/>
</dbReference>
<dbReference type="InterPro" id="IPR025736">
    <property type="entry name" value="PucR_C-HTH_dom"/>
</dbReference>
<evidence type="ECO:0000259" key="3">
    <source>
        <dbReference type="Pfam" id="PF17853"/>
    </source>
</evidence>
<dbReference type="Gene3D" id="1.10.10.2840">
    <property type="entry name" value="PucR C-terminal helix-turn-helix domain"/>
    <property type="match status" value="1"/>
</dbReference>
<keyword evidence="5" id="KW-1185">Reference proteome</keyword>
<comment type="similarity">
    <text evidence="1">Belongs to the CdaR family.</text>
</comment>
<feature type="domain" description="PucR C-terminal helix-turn-helix" evidence="2">
    <location>
        <begin position="357"/>
        <end position="413"/>
    </location>
</feature>
<feature type="domain" description="CdaR GGDEF-like" evidence="3">
    <location>
        <begin position="202"/>
        <end position="307"/>
    </location>
</feature>
<dbReference type="InterPro" id="IPR051448">
    <property type="entry name" value="CdaR-like_regulators"/>
</dbReference>
<dbReference type="OrthoDB" id="3190266at2"/>
<dbReference type="EMBL" id="RJKE01000001">
    <property type="protein sequence ID" value="ROO87587.1"/>
    <property type="molecule type" value="Genomic_DNA"/>
</dbReference>
<proteinExistence type="inferred from homology"/>
<evidence type="ECO:0000313" key="5">
    <source>
        <dbReference type="Proteomes" id="UP000272400"/>
    </source>
</evidence>
<reference evidence="4 5" key="1">
    <citation type="submission" date="2018-11" db="EMBL/GenBank/DDBJ databases">
        <title>Sequencing the genomes of 1000 actinobacteria strains.</title>
        <authorList>
            <person name="Klenk H.-P."/>
        </authorList>
    </citation>
    <scope>NUCLEOTIDE SEQUENCE [LARGE SCALE GENOMIC DNA]</scope>
    <source>
        <strain evidence="4 5">DSM 44254</strain>
    </source>
</reference>
<evidence type="ECO:0000259" key="2">
    <source>
        <dbReference type="Pfam" id="PF13556"/>
    </source>
</evidence>
<organism evidence="4 5">
    <name type="scientific">Actinocorallia herbida</name>
    <dbReference type="NCBI Taxonomy" id="58109"/>
    <lineage>
        <taxon>Bacteria</taxon>
        <taxon>Bacillati</taxon>
        <taxon>Actinomycetota</taxon>
        <taxon>Actinomycetes</taxon>
        <taxon>Streptosporangiales</taxon>
        <taxon>Thermomonosporaceae</taxon>
        <taxon>Actinocorallia</taxon>
    </lineage>
</organism>
<dbReference type="RefSeq" id="WP_123666850.1">
    <property type="nucleotide sequence ID" value="NZ_RJKE01000001.1"/>
</dbReference>